<dbReference type="PhylomeDB" id="A0A0G4FC02"/>
<gene>
    <name evidence="2" type="ORF">Cvel_16115</name>
</gene>
<feature type="region of interest" description="Disordered" evidence="1">
    <location>
        <begin position="180"/>
        <end position="211"/>
    </location>
</feature>
<dbReference type="EMBL" id="CDMZ01000250">
    <property type="protein sequence ID" value="CEM10151.1"/>
    <property type="molecule type" value="Genomic_DNA"/>
</dbReference>
<feature type="region of interest" description="Disordered" evidence="1">
    <location>
        <begin position="18"/>
        <end position="53"/>
    </location>
</feature>
<proteinExistence type="predicted"/>
<dbReference type="AlphaFoldDB" id="A0A0G4FC02"/>
<organism evidence="2">
    <name type="scientific">Chromera velia CCMP2878</name>
    <dbReference type="NCBI Taxonomy" id="1169474"/>
    <lineage>
        <taxon>Eukaryota</taxon>
        <taxon>Sar</taxon>
        <taxon>Alveolata</taxon>
        <taxon>Colpodellida</taxon>
        <taxon>Chromeraceae</taxon>
        <taxon>Chromera</taxon>
    </lineage>
</organism>
<sequence>MTARAPSCTREKTLRLRSSLLRTPETGSTRTRSAAGTEHERSSWMHRWQRQAERKGEAKGPLALICRVLRMRRLRKTPSLLSLCCGADRAGQTQTMEMTGGIFLIEMKVTGTLSQTSLHMIHLQGVILEETGAGEQMMREVEMAGGTFLPDFEVPKLYIMASPLRRGPASIYLLADDRGERLGEGSSPEMTETTKKGQSLLPRGVEVTRQN</sequence>
<protein>
    <submittedName>
        <fullName evidence="2">Uncharacterized protein</fullName>
    </submittedName>
</protein>
<dbReference type="VEuPathDB" id="CryptoDB:Cvel_16115"/>
<accession>A0A0G4FC02</accession>
<evidence type="ECO:0000313" key="2">
    <source>
        <dbReference type="EMBL" id="CEM10151.1"/>
    </source>
</evidence>
<name>A0A0G4FC02_9ALVE</name>
<reference evidence="2" key="1">
    <citation type="submission" date="2014-11" db="EMBL/GenBank/DDBJ databases">
        <authorList>
            <person name="Otto D Thomas"/>
            <person name="Naeem Raeece"/>
        </authorList>
    </citation>
    <scope>NUCLEOTIDE SEQUENCE</scope>
</reference>
<evidence type="ECO:0000256" key="1">
    <source>
        <dbReference type="SAM" id="MobiDB-lite"/>
    </source>
</evidence>